<name>A0ABN9LWJ1_9NEOB</name>
<organism evidence="1 2">
    <name type="scientific">Ranitomeya imitator</name>
    <name type="common">mimic poison frog</name>
    <dbReference type="NCBI Taxonomy" id="111125"/>
    <lineage>
        <taxon>Eukaryota</taxon>
        <taxon>Metazoa</taxon>
        <taxon>Chordata</taxon>
        <taxon>Craniata</taxon>
        <taxon>Vertebrata</taxon>
        <taxon>Euteleostomi</taxon>
        <taxon>Amphibia</taxon>
        <taxon>Batrachia</taxon>
        <taxon>Anura</taxon>
        <taxon>Neobatrachia</taxon>
        <taxon>Hyloidea</taxon>
        <taxon>Dendrobatidae</taxon>
        <taxon>Dendrobatinae</taxon>
        <taxon>Ranitomeya</taxon>
    </lineage>
</organism>
<evidence type="ECO:0000313" key="2">
    <source>
        <dbReference type="Proteomes" id="UP001176940"/>
    </source>
</evidence>
<keyword evidence="2" id="KW-1185">Reference proteome</keyword>
<protein>
    <submittedName>
        <fullName evidence="1">Uncharacterized protein</fullName>
    </submittedName>
</protein>
<accession>A0ABN9LWJ1</accession>
<comment type="caution">
    <text evidence="1">The sequence shown here is derived from an EMBL/GenBank/DDBJ whole genome shotgun (WGS) entry which is preliminary data.</text>
</comment>
<reference evidence="1" key="1">
    <citation type="submission" date="2023-07" db="EMBL/GenBank/DDBJ databases">
        <authorList>
            <person name="Stuckert A."/>
        </authorList>
    </citation>
    <scope>NUCLEOTIDE SEQUENCE</scope>
</reference>
<evidence type="ECO:0000313" key="1">
    <source>
        <dbReference type="EMBL" id="CAJ0952671.1"/>
    </source>
</evidence>
<gene>
    <name evidence="1" type="ORF">RIMI_LOCUS13992578</name>
</gene>
<proteinExistence type="predicted"/>
<sequence>MLELPSESLLTWTKDRLFWEVFQMVQQMLYTEVNLVMSDDNPSPKDSGLYQCCVLTKNNYKQCKDVNVNIWSAVDNVCTQTRFQPSTPFQINQFQSKPYYEKECL</sequence>
<dbReference type="EMBL" id="CAUEEQ010035413">
    <property type="protein sequence ID" value="CAJ0952671.1"/>
    <property type="molecule type" value="Genomic_DNA"/>
</dbReference>
<dbReference type="Proteomes" id="UP001176940">
    <property type="component" value="Unassembled WGS sequence"/>
</dbReference>